<organism evidence="4 5">
    <name type="scientific">Aspergillus pseudoustus</name>
    <dbReference type="NCBI Taxonomy" id="1810923"/>
    <lineage>
        <taxon>Eukaryota</taxon>
        <taxon>Fungi</taxon>
        <taxon>Dikarya</taxon>
        <taxon>Ascomycota</taxon>
        <taxon>Pezizomycotina</taxon>
        <taxon>Eurotiomycetes</taxon>
        <taxon>Eurotiomycetidae</taxon>
        <taxon>Eurotiales</taxon>
        <taxon>Aspergillaceae</taxon>
        <taxon>Aspergillus</taxon>
        <taxon>Aspergillus subgen. Nidulantes</taxon>
    </lineage>
</organism>
<dbReference type="InterPro" id="IPR050987">
    <property type="entry name" value="AtrR-like"/>
</dbReference>
<dbReference type="PANTHER" id="PTHR46910:SF25">
    <property type="entry name" value="ABC-TRANSPORTER-REGULATING TRANSCRIPTION FACTOR"/>
    <property type="match status" value="1"/>
</dbReference>
<gene>
    <name evidence="4" type="ORF">BJY01DRAFT_260494</name>
</gene>
<proteinExistence type="predicted"/>
<sequence length="590" mass="65934">MDGSSSQWKAQPSTQTPARRLWQQTALSTGCRRGKQAVIPPKSILAGSITVGWPSVWVIEEPIDIISIGPTSFLSICSQPGINWVSERTGEPRFGDIAGSLVMHINLKLKLQRKIQPESVPEPEPRTAWRYSNAYFENSFDGMFGVISRPVFEARLRSYLDQGGSSDDDDPAWYALRNTVYACGCRIVLSRASFATSLLEAEEKAWQFFQKALSVHTELLYLPTGLMAVEALTAMSYFVEGIGSPSLEYMLCSCAMRLAQSKGLHREAARAWKLPESELQHRNQVFWAIYILDKHISHRSGRSSAIDDDDITCQPPTAIPPACTDDQVFFNHMVKHAQISSRITKRLATGSAFRQSPRKILQTVQELDLELQQWRDSLPPYLHPDRPVSHDQCTQTVHPYHALYLRYAYFGSVIAIHSIFTLPWNNAVFGDESLPVLHEQISLSSYIVVDAARSIILTLNCAQIDASTPTWLALYFPLISVINLFIYILKYPSLPSTHSDIALIDVAVGHFSRLEYASADLAHPFAREIANLARAVAKAAEEGKEGTMRSNPPPVISRPEVDDLNQDIQMNAWYKSLNPHQLAIIAANSP</sequence>
<dbReference type="PANTHER" id="PTHR46910">
    <property type="entry name" value="TRANSCRIPTION FACTOR PDR1"/>
    <property type="match status" value="1"/>
</dbReference>
<evidence type="ECO:0000259" key="3">
    <source>
        <dbReference type="SMART" id="SM00906"/>
    </source>
</evidence>
<comment type="caution">
    <text evidence="4">The sequence shown here is derived from an EMBL/GenBank/DDBJ whole genome shotgun (WGS) entry which is preliminary data.</text>
</comment>
<keyword evidence="1" id="KW-0539">Nucleus</keyword>
<dbReference type="Pfam" id="PF04082">
    <property type="entry name" value="Fungal_trans"/>
    <property type="match status" value="1"/>
</dbReference>
<feature type="region of interest" description="Disordered" evidence="2">
    <location>
        <begin position="1"/>
        <end position="21"/>
    </location>
</feature>
<accession>A0ABR4KI38</accession>
<dbReference type="EMBL" id="JBFXLU010000028">
    <property type="protein sequence ID" value="KAL2851940.1"/>
    <property type="molecule type" value="Genomic_DNA"/>
</dbReference>
<dbReference type="InterPro" id="IPR007219">
    <property type="entry name" value="XnlR_reg_dom"/>
</dbReference>
<evidence type="ECO:0000256" key="1">
    <source>
        <dbReference type="ARBA" id="ARBA00023242"/>
    </source>
</evidence>
<name>A0ABR4KI38_9EURO</name>
<evidence type="ECO:0000313" key="5">
    <source>
        <dbReference type="Proteomes" id="UP001610446"/>
    </source>
</evidence>
<evidence type="ECO:0000256" key="2">
    <source>
        <dbReference type="SAM" id="MobiDB-lite"/>
    </source>
</evidence>
<keyword evidence="5" id="KW-1185">Reference proteome</keyword>
<dbReference type="CDD" id="cd12148">
    <property type="entry name" value="fungal_TF_MHR"/>
    <property type="match status" value="1"/>
</dbReference>
<feature type="domain" description="Xylanolytic transcriptional activator regulatory" evidence="3">
    <location>
        <begin position="248"/>
        <end position="322"/>
    </location>
</feature>
<dbReference type="Proteomes" id="UP001610446">
    <property type="component" value="Unassembled WGS sequence"/>
</dbReference>
<reference evidence="4 5" key="1">
    <citation type="submission" date="2024-07" db="EMBL/GenBank/DDBJ databases">
        <title>Section-level genome sequencing and comparative genomics of Aspergillus sections Usti and Cavernicolus.</title>
        <authorList>
            <consortium name="Lawrence Berkeley National Laboratory"/>
            <person name="Nybo J.L."/>
            <person name="Vesth T.C."/>
            <person name="Theobald S."/>
            <person name="Frisvad J.C."/>
            <person name="Larsen T.O."/>
            <person name="Kjaerboelling I."/>
            <person name="Rothschild-Mancinelli K."/>
            <person name="Lyhne E.K."/>
            <person name="Kogle M.E."/>
            <person name="Barry K."/>
            <person name="Clum A."/>
            <person name="Na H."/>
            <person name="Ledsgaard L."/>
            <person name="Lin J."/>
            <person name="Lipzen A."/>
            <person name="Kuo A."/>
            <person name="Riley R."/>
            <person name="Mondo S."/>
            <person name="Labutti K."/>
            <person name="Haridas S."/>
            <person name="Pangalinan J."/>
            <person name="Salamov A.A."/>
            <person name="Simmons B.A."/>
            <person name="Magnuson J.K."/>
            <person name="Chen J."/>
            <person name="Drula E."/>
            <person name="Henrissat B."/>
            <person name="Wiebenga A."/>
            <person name="Lubbers R.J."/>
            <person name="Gomes A.C."/>
            <person name="Makela M.R."/>
            <person name="Stajich J."/>
            <person name="Grigoriev I.V."/>
            <person name="Mortensen U.H."/>
            <person name="De Vries R.P."/>
            <person name="Baker S.E."/>
            <person name="Andersen M.R."/>
        </authorList>
    </citation>
    <scope>NUCLEOTIDE SEQUENCE [LARGE SCALE GENOMIC DNA]</scope>
    <source>
        <strain evidence="4 5">CBS 123904</strain>
    </source>
</reference>
<protein>
    <submittedName>
        <fullName evidence="4">Fungal-specific transcription factor domain-containing protein</fullName>
    </submittedName>
</protein>
<evidence type="ECO:0000313" key="4">
    <source>
        <dbReference type="EMBL" id="KAL2851940.1"/>
    </source>
</evidence>
<dbReference type="SMART" id="SM00906">
    <property type="entry name" value="Fungal_trans"/>
    <property type="match status" value="1"/>
</dbReference>